<dbReference type="Proteomes" id="UP001311915">
    <property type="component" value="Unassembled WGS sequence"/>
</dbReference>
<feature type="compositionally biased region" description="Low complexity" evidence="1">
    <location>
        <begin position="136"/>
        <end position="152"/>
    </location>
</feature>
<accession>A0AAV9LQ33</accession>
<proteinExistence type="predicted"/>
<keyword evidence="3" id="KW-1185">Reference proteome</keyword>
<organism evidence="2 3">
    <name type="scientific">Solanum pinnatisectum</name>
    <name type="common">tansyleaf nightshade</name>
    <dbReference type="NCBI Taxonomy" id="50273"/>
    <lineage>
        <taxon>Eukaryota</taxon>
        <taxon>Viridiplantae</taxon>
        <taxon>Streptophyta</taxon>
        <taxon>Embryophyta</taxon>
        <taxon>Tracheophyta</taxon>
        <taxon>Spermatophyta</taxon>
        <taxon>Magnoliopsida</taxon>
        <taxon>eudicotyledons</taxon>
        <taxon>Gunneridae</taxon>
        <taxon>Pentapetalae</taxon>
        <taxon>asterids</taxon>
        <taxon>lamiids</taxon>
        <taxon>Solanales</taxon>
        <taxon>Solanaceae</taxon>
        <taxon>Solanoideae</taxon>
        <taxon>Solaneae</taxon>
        <taxon>Solanum</taxon>
    </lineage>
</organism>
<feature type="region of interest" description="Disordered" evidence="1">
    <location>
        <begin position="22"/>
        <end position="81"/>
    </location>
</feature>
<dbReference type="EMBL" id="JAWPEI010000005">
    <property type="protein sequence ID" value="KAK4727841.1"/>
    <property type="molecule type" value="Genomic_DNA"/>
</dbReference>
<feature type="compositionally biased region" description="Polar residues" evidence="1">
    <location>
        <begin position="26"/>
        <end position="36"/>
    </location>
</feature>
<dbReference type="AlphaFoldDB" id="A0AAV9LQ33"/>
<gene>
    <name evidence="2" type="ORF">R3W88_032758</name>
</gene>
<name>A0AAV9LQ33_9SOLN</name>
<sequence>MFQNSLVILAIHVDMEGLGPWKQRGRTTTTNVSKSPPTEDVNPNVVSLMEDANPNVEPDCESSQMDDANPDLVPPMEDADPDVECRSSQIVIYNVHPLHQFANDDIGYASPARPEQIESMNDDLEEQAFSFRGLTSSSSLPSSPIPSSIRRF</sequence>
<protein>
    <submittedName>
        <fullName evidence="2">Uncharacterized protein</fullName>
    </submittedName>
</protein>
<evidence type="ECO:0000313" key="2">
    <source>
        <dbReference type="EMBL" id="KAK4727841.1"/>
    </source>
</evidence>
<evidence type="ECO:0000256" key="1">
    <source>
        <dbReference type="SAM" id="MobiDB-lite"/>
    </source>
</evidence>
<reference evidence="2 3" key="1">
    <citation type="submission" date="2023-10" db="EMBL/GenBank/DDBJ databases">
        <title>Genome-Wide Identification Analysis in wild type Solanum Pinnatisectum Reveals Some Genes Defensing Phytophthora Infestans.</title>
        <authorList>
            <person name="Sun C."/>
        </authorList>
    </citation>
    <scope>NUCLEOTIDE SEQUENCE [LARGE SCALE GENOMIC DNA]</scope>
    <source>
        <strain evidence="2">LQN</strain>
        <tissue evidence="2">Leaf</tissue>
    </source>
</reference>
<feature type="region of interest" description="Disordered" evidence="1">
    <location>
        <begin position="132"/>
        <end position="152"/>
    </location>
</feature>
<evidence type="ECO:0000313" key="3">
    <source>
        <dbReference type="Proteomes" id="UP001311915"/>
    </source>
</evidence>
<comment type="caution">
    <text evidence="2">The sequence shown here is derived from an EMBL/GenBank/DDBJ whole genome shotgun (WGS) entry which is preliminary data.</text>
</comment>